<dbReference type="eggNOG" id="KOG1075">
    <property type="taxonomic scope" value="Eukaryota"/>
</dbReference>
<evidence type="ECO:0008006" key="3">
    <source>
        <dbReference type="Google" id="ProtNLM"/>
    </source>
</evidence>
<dbReference type="Proteomes" id="UP000008672">
    <property type="component" value="Unassembled WGS sequence"/>
</dbReference>
<dbReference type="Bgee" id="ENSLACG00000011838">
    <property type="expression patterns" value="Expressed in muscle tissue and 3 other cell types or tissues"/>
</dbReference>
<dbReference type="GeneTree" id="ENSGT00660000097006"/>
<keyword evidence="2" id="KW-1185">Reference proteome</keyword>
<dbReference type="PANTHER" id="PTHR36688:SF2">
    <property type="entry name" value="ENDONUCLEASE_EXONUCLEASE_PHOSPHATASE DOMAIN-CONTAINING PROTEIN"/>
    <property type="match status" value="1"/>
</dbReference>
<evidence type="ECO:0000313" key="1">
    <source>
        <dbReference type="Ensembl" id="ENSLACP00000013448.1"/>
    </source>
</evidence>
<reference evidence="1" key="3">
    <citation type="submission" date="2025-09" db="UniProtKB">
        <authorList>
            <consortium name="Ensembl"/>
        </authorList>
    </citation>
    <scope>IDENTIFICATION</scope>
</reference>
<sequence length="129" mass="14873">KKKKKKKKPQHFSLINQKSTCFNKNTGLDSVLCKLKSGTATGYDNVYPEFLRHLGHRARNWLLLFFNHIMHEGRIPSVWRRAKIIGLPKPGKDPQSAASYRPISLLSVYYKTLERLVLQRISPEIDSAL</sequence>
<evidence type="ECO:0000313" key="2">
    <source>
        <dbReference type="Proteomes" id="UP000008672"/>
    </source>
</evidence>
<dbReference type="Ensembl" id="ENSLACT00000013544.1">
    <property type="protein sequence ID" value="ENSLACP00000013448.1"/>
    <property type="gene ID" value="ENSLACG00000011838.1"/>
</dbReference>
<dbReference type="HOGENOM" id="CLU_118269_1_0_1"/>
<proteinExistence type="predicted"/>
<dbReference type="PANTHER" id="PTHR36688">
    <property type="entry name" value="ENDO/EXONUCLEASE/PHOSPHATASE DOMAIN-CONTAINING PROTEIN"/>
    <property type="match status" value="1"/>
</dbReference>
<protein>
    <recommendedName>
        <fullName evidence="3">Reverse transcriptase domain-containing protein</fullName>
    </recommendedName>
</protein>
<dbReference type="EMBL" id="AFYH01096965">
    <property type="status" value="NOT_ANNOTATED_CDS"/>
    <property type="molecule type" value="Genomic_DNA"/>
</dbReference>
<dbReference type="AlphaFoldDB" id="H3AUX7"/>
<accession>H3AUX7</accession>
<reference evidence="2" key="1">
    <citation type="submission" date="2011-08" db="EMBL/GenBank/DDBJ databases">
        <title>The draft genome of Latimeria chalumnae.</title>
        <authorList>
            <person name="Di Palma F."/>
            <person name="Alfoldi J."/>
            <person name="Johnson J."/>
            <person name="Berlin A."/>
            <person name="Gnerre S."/>
            <person name="Jaffe D."/>
            <person name="MacCallum I."/>
            <person name="Young S."/>
            <person name="Walker B.J."/>
            <person name="Lander E."/>
            <person name="Lindblad-Toh K."/>
        </authorList>
    </citation>
    <scope>NUCLEOTIDE SEQUENCE [LARGE SCALE GENOMIC DNA]</scope>
    <source>
        <strain evidence="2">Wild caught</strain>
    </source>
</reference>
<organism evidence="1 2">
    <name type="scientific">Latimeria chalumnae</name>
    <name type="common">Coelacanth</name>
    <dbReference type="NCBI Taxonomy" id="7897"/>
    <lineage>
        <taxon>Eukaryota</taxon>
        <taxon>Metazoa</taxon>
        <taxon>Chordata</taxon>
        <taxon>Craniata</taxon>
        <taxon>Vertebrata</taxon>
        <taxon>Euteleostomi</taxon>
        <taxon>Coelacanthiformes</taxon>
        <taxon>Coelacanthidae</taxon>
        <taxon>Latimeria</taxon>
    </lineage>
</organism>
<name>H3AUX7_LATCH</name>
<dbReference type="InterPro" id="IPR052560">
    <property type="entry name" value="RdDP_mobile_element"/>
</dbReference>
<dbReference type="STRING" id="7897.ENSLACP00000013448"/>
<dbReference type="InParanoid" id="H3AUX7"/>
<dbReference type="OMA" id="HIMHEGR"/>
<reference evidence="1" key="2">
    <citation type="submission" date="2025-08" db="UniProtKB">
        <authorList>
            <consortium name="Ensembl"/>
        </authorList>
    </citation>
    <scope>IDENTIFICATION</scope>
</reference>